<dbReference type="EMBL" id="DYWQ01000090">
    <property type="protein sequence ID" value="HJF45350.1"/>
    <property type="molecule type" value="Genomic_DNA"/>
</dbReference>
<name>A0A921GFM6_9ACTN</name>
<feature type="transmembrane region" description="Helical" evidence="2">
    <location>
        <begin position="197"/>
        <end position="213"/>
    </location>
</feature>
<dbReference type="SUPFAM" id="SSF47413">
    <property type="entry name" value="lambda repressor-like DNA-binding domains"/>
    <property type="match status" value="1"/>
</dbReference>
<dbReference type="PANTHER" id="PTHR46558:SF4">
    <property type="entry name" value="DNA-BIDING PHAGE PROTEIN"/>
    <property type="match status" value="1"/>
</dbReference>
<feature type="transmembrane region" description="Helical" evidence="2">
    <location>
        <begin position="174"/>
        <end position="191"/>
    </location>
</feature>
<dbReference type="InterPro" id="IPR010982">
    <property type="entry name" value="Lambda_DNA-bd_dom_sf"/>
</dbReference>
<organism evidence="4 5">
    <name type="scientific">Thermophilibacter provencensis</name>
    <dbReference type="NCBI Taxonomy" id="1852386"/>
    <lineage>
        <taxon>Bacteria</taxon>
        <taxon>Bacillati</taxon>
        <taxon>Actinomycetota</taxon>
        <taxon>Coriobacteriia</taxon>
        <taxon>Coriobacteriales</taxon>
        <taxon>Atopobiaceae</taxon>
        <taxon>Thermophilibacter</taxon>
    </lineage>
</organism>
<keyword evidence="1" id="KW-0238">DNA-binding</keyword>
<accession>A0A921GFM6</accession>
<feature type="domain" description="HTH cro/C1-type" evidence="3">
    <location>
        <begin position="7"/>
        <end position="61"/>
    </location>
</feature>
<evidence type="ECO:0000313" key="4">
    <source>
        <dbReference type="EMBL" id="HJF45350.1"/>
    </source>
</evidence>
<evidence type="ECO:0000313" key="5">
    <source>
        <dbReference type="Proteomes" id="UP000697330"/>
    </source>
</evidence>
<dbReference type="Pfam" id="PF01381">
    <property type="entry name" value="HTH_3"/>
    <property type="match status" value="1"/>
</dbReference>
<reference evidence="4" key="1">
    <citation type="journal article" date="2021" name="PeerJ">
        <title>Extensive microbial diversity within the chicken gut microbiome revealed by metagenomics and culture.</title>
        <authorList>
            <person name="Gilroy R."/>
            <person name="Ravi A."/>
            <person name="Getino M."/>
            <person name="Pursley I."/>
            <person name="Horton D.L."/>
            <person name="Alikhan N.F."/>
            <person name="Baker D."/>
            <person name="Gharbi K."/>
            <person name="Hall N."/>
            <person name="Watson M."/>
            <person name="Adriaenssens E.M."/>
            <person name="Foster-Nyarko E."/>
            <person name="Jarju S."/>
            <person name="Secka A."/>
            <person name="Antonio M."/>
            <person name="Oren A."/>
            <person name="Chaudhuri R.R."/>
            <person name="La Ragione R."/>
            <person name="Hildebrand F."/>
            <person name="Pallen M.J."/>
        </authorList>
    </citation>
    <scope>NUCLEOTIDE SEQUENCE</scope>
    <source>
        <strain evidence="4">CHK124-7917</strain>
    </source>
</reference>
<dbReference type="CDD" id="cd00093">
    <property type="entry name" value="HTH_XRE"/>
    <property type="match status" value="1"/>
</dbReference>
<evidence type="ECO:0000256" key="1">
    <source>
        <dbReference type="ARBA" id="ARBA00023125"/>
    </source>
</evidence>
<dbReference type="RefSeq" id="WP_274959133.1">
    <property type="nucleotide sequence ID" value="NZ_DYWQ01000090.1"/>
</dbReference>
<proteinExistence type="predicted"/>
<dbReference type="InterPro" id="IPR001387">
    <property type="entry name" value="Cro/C1-type_HTH"/>
</dbReference>
<dbReference type="GO" id="GO:0003677">
    <property type="term" value="F:DNA binding"/>
    <property type="evidence" value="ECO:0007669"/>
    <property type="project" value="UniProtKB-KW"/>
</dbReference>
<reference evidence="4" key="2">
    <citation type="submission" date="2021-09" db="EMBL/GenBank/DDBJ databases">
        <authorList>
            <person name="Gilroy R."/>
        </authorList>
    </citation>
    <scope>NUCLEOTIDE SEQUENCE</scope>
    <source>
        <strain evidence="4">CHK124-7917</strain>
    </source>
</reference>
<dbReference type="AlphaFoldDB" id="A0A921GFM6"/>
<evidence type="ECO:0000259" key="3">
    <source>
        <dbReference type="PROSITE" id="PS50943"/>
    </source>
</evidence>
<evidence type="ECO:0000256" key="2">
    <source>
        <dbReference type="SAM" id="Phobius"/>
    </source>
</evidence>
<dbReference type="PANTHER" id="PTHR46558">
    <property type="entry name" value="TRACRIPTIONAL REGULATORY PROTEIN-RELATED-RELATED"/>
    <property type="match status" value="1"/>
</dbReference>
<sequence length="233" mass="25695">MDVGTRVREHREAAGMRQDQLAELCHVSRQTVSNWERNKTLPDIVSLKVMANALGTSVDALVGDNVPEIRRRADERARALAALFTANMLFSLFVEVSVTGSAWNLSPVFSTQGWAYLHCAVFGAWLIALVAFWRLTRHLELVNVYDLLRYLNEHPSRGGAALPRATEAIARNPHVVYGTCLAVSVLRLISYLQAVPLPAALAISVGAGAWYAITMRRRQSEGGPVEVPLPPQR</sequence>
<feature type="transmembrane region" description="Helical" evidence="2">
    <location>
        <begin position="79"/>
        <end position="103"/>
    </location>
</feature>
<protein>
    <submittedName>
        <fullName evidence="4">Helix-turn-helix domain-containing protein</fullName>
    </submittedName>
</protein>
<dbReference type="Gene3D" id="1.10.260.40">
    <property type="entry name" value="lambda repressor-like DNA-binding domains"/>
    <property type="match status" value="1"/>
</dbReference>
<dbReference type="Proteomes" id="UP000697330">
    <property type="component" value="Unassembled WGS sequence"/>
</dbReference>
<keyword evidence="2" id="KW-0812">Transmembrane</keyword>
<keyword evidence="2" id="KW-0472">Membrane</keyword>
<dbReference type="SMART" id="SM00530">
    <property type="entry name" value="HTH_XRE"/>
    <property type="match status" value="1"/>
</dbReference>
<keyword evidence="2" id="KW-1133">Transmembrane helix</keyword>
<feature type="transmembrane region" description="Helical" evidence="2">
    <location>
        <begin position="115"/>
        <end position="133"/>
    </location>
</feature>
<gene>
    <name evidence="4" type="ORF">K8U72_06150</name>
</gene>
<dbReference type="PROSITE" id="PS50943">
    <property type="entry name" value="HTH_CROC1"/>
    <property type="match status" value="1"/>
</dbReference>
<comment type="caution">
    <text evidence="4">The sequence shown here is derived from an EMBL/GenBank/DDBJ whole genome shotgun (WGS) entry which is preliminary data.</text>
</comment>